<reference evidence="1 2" key="2">
    <citation type="journal article" date="2016" name="Int. J. Syst. Evol. Microbiol.">
        <title>Bacillus gobiensis sp. nov., isolated from a soil sample.</title>
        <authorList>
            <person name="Liu B."/>
            <person name="Liu G.H."/>
            <person name="Cetin S."/>
            <person name="Schumann P."/>
            <person name="Pan Z.Z."/>
            <person name="Chen Q.Q."/>
        </authorList>
    </citation>
    <scope>NUCLEOTIDE SEQUENCE [LARGE SCALE GENOMIC DNA]</scope>
    <source>
        <strain evidence="1 2">FJAT-4402</strain>
    </source>
</reference>
<dbReference type="PATRIC" id="fig|1441095.3.peg.2315"/>
<dbReference type="Proteomes" id="UP000067625">
    <property type="component" value="Chromosome"/>
</dbReference>
<gene>
    <name evidence="1" type="ORF">AM592_10490</name>
</gene>
<reference evidence="2" key="1">
    <citation type="submission" date="2015-08" db="EMBL/GenBank/DDBJ databases">
        <title>Genome sequencing project for genomic taxonomy and phylogenomics of Bacillus-like bacteria.</title>
        <authorList>
            <person name="Liu B."/>
            <person name="Wang J."/>
            <person name="Zhu Y."/>
            <person name="Liu G."/>
            <person name="Chen Q."/>
            <person name="Chen Z."/>
            <person name="Lan J."/>
            <person name="Che J."/>
            <person name="Ge C."/>
            <person name="Shi H."/>
            <person name="Pan Z."/>
            <person name="Liu X."/>
        </authorList>
    </citation>
    <scope>NUCLEOTIDE SEQUENCE [LARGE SCALE GENOMIC DNA]</scope>
    <source>
        <strain evidence="2">FJAT-4402</strain>
    </source>
</reference>
<proteinExistence type="predicted"/>
<dbReference type="EMBL" id="CP012600">
    <property type="protein sequence ID" value="ALC81985.1"/>
    <property type="molecule type" value="Genomic_DNA"/>
</dbReference>
<name>A0A0M4FR98_9BACI</name>
<organism evidence="1 2">
    <name type="scientific">Bacillus gobiensis</name>
    <dbReference type="NCBI Taxonomy" id="1441095"/>
    <lineage>
        <taxon>Bacteria</taxon>
        <taxon>Bacillati</taxon>
        <taxon>Bacillota</taxon>
        <taxon>Bacilli</taxon>
        <taxon>Bacillales</taxon>
        <taxon>Bacillaceae</taxon>
        <taxon>Bacillus</taxon>
    </lineage>
</organism>
<evidence type="ECO:0008006" key="3">
    <source>
        <dbReference type="Google" id="ProtNLM"/>
    </source>
</evidence>
<dbReference type="AlphaFoldDB" id="A0A0M4FR98"/>
<dbReference type="RefSeq" id="WP_053603764.1">
    <property type="nucleotide sequence ID" value="NZ_CP012600.1"/>
</dbReference>
<evidence type="ECO:0000313" key="1">
    <source>
        <dbReference type="EMBL" id="ALC81985.1"/>
    </source>
</evidence>
<dbReference type="OrthoDB" id="2941246at2"/>
<accession>A0A0M4FR98</accession>
<sequence length="129" mass="14848">MKYLQSEFTPDLKEKINRTEEQLKAHLEKLVSEYNSVFTNKNLDFEAGIEIEGSDPFQPGYHSSISIGIADESNELLDIHIINIWECESYFLGLPISRNIPGSKIAGEFLDESFEDILMELNEYIEEQL</sequence>
<evidence type="ECO:0000313" key="2">
    <source>
        <dbReference type="Proteomes" id="UP000067625"/>
    </source>
</evidence>
<keyword evidence="2" id="KW-1185">Reference proteome</keyword>
<protein>
    <recommendedName>
        <fullName evidence="3">DoxX</fullName>
    </recommendedName>
</protein>